<dbReference type="AlphaFoldDB" id="A0AA42CB88"/>
<dbReference type="Proteomes" id="UP001163821">
    <property type="component" value="Unassembled WGS sequence"/>
</dbReference>
<name>A0AA42CB88_9BACT</name>
<gene>
    <name evidence="1" type="ORF">N2K84_18115</name>
</gene>
<accession>A0AA42CB88</accession>
<evidence type="ECO:0000313" key="1">
    <source>
        <dbReference type="EMBL" id="MCW0484655.1"/>
    </source>
</evidence>
<evidence type="ECO:0000313" key="2">
    <source>
        <dbReference type="Proteomes" id="UP001163821"/>
    </source>
</evidence>
<dbReference type="RefSeq" id="WP_282593246.1">
    <property type="nucleotide sequence ID" value="NZ_JAPAAF010000045.1"/>
</dbReference>
<comment type="caution">
    <text evidence="1">The sequence shown here is derived from an EMBL/GenBank/DDBJ whole genome shotgun (WGS) entry which is preliminary data.</text>
</comment>
<sequence>MADSAERFGNKGVAAFLNVIAASAQTLQAINDLLVALRTMSAVKQIADMADMAGSPEKLKLIQDTIAATNQLTGVTQTLAATKQAADATELATAPGKIAANQAVATSEVVKSGAGVPFPGNILAIAAGIAAVVAAFASIAKFETGGIVGGSSFTGDKNLIRANSGEMILNYSQQRKLFNVLNGGTSGAGNEVIFKISGSELVGVLNKHSRKTKNIK</sequence>
<keyword evidence="2" id="KW-1185">Reference proteome</keyword>
<reference evidence="1" key="1">
    <citation type="submission" date="2022-10" db="EMBL/GenBank/DDBJ databases">
        <title>Gaoshiqiia sediminis gen. nov., sp. nov., isolated from coastal sediment.</title>
        <authorList>
            <person name="Yu W.X."/>
            <person name="Mu D.S."/>
            <person name="Du J.Z."/>
            <person name="Liang Y.Q."/>
        </authorList>
    </citation>
    <scope>NUCLEOTIDE SEQUENCE</scope>
    <source>
        <strain evidence="1">A06</strain>
    </source>
</reference>
<proteinExistence type="predicted"/>
<protein>
    <submittedName>
        <fullName evidence="1">Uncharacterized protein</fullName>
    </submittedName>
</protein>
<dbReference type="EMBL" id="JAPAAF010000045">
    <property type="protein sequence ID" value="MCW0484655.1"/>
    <property type="molecule type" value="Genomic_DNA"/>
</dbReference>
<organism evidence="1 2">
    <name type="scientific">Gaoshiqia sediminis</name>
    <dbReference type="NCBI Taxonomy" id="2986998"/>
    <lineage>
        <taxon>Bacteria</taxon>
        <taxon>Pseudomonadati</taxon>
        <taxon>Bacteroidota</taxon>
        <taxon>Bacteroidia</taxon>
        <taxon>Marinilabiliales</taxon>
        <taxon>Prolixibacteraceae</taxon>
        <taxon>Gaoshiqia</taxon>
    </lineage>
</organism>